<evidence type="ECO:0008006" key="4">
    <source>
        <dbReference type="Google" id="ProtNLM"/>
    </source>
</evidence>
<feature type="transmembrane region" description="Helical" evidence="1">
    <location>
        <begin position="255"/>
        <end position="274"/>
    </location>
</feature>
<keyword evidence="1" id="KW-0472">Membrane</keyword>
<keyword evidence="1" id="KW-0812">Transmembrane</keyword>
<feature type="transmembrane region" description="Helical" evidence="1">
    <location>
        <begin position="121"/>
        <end position="139"/>
    </location>
</feature>
<sequence length="286" mass="29415">EVVLRGLALLSALLLMVGPLQADLGQHRFQGVFSGTFPVWFLLLAVAQVAVAALREGRARAAALGVAAGLAALHLGLVARTVQETGFDTRPEILMTLAGAGLVLVVAFVETALAQVGPLRAVMAVVAGLLAVVLIIWNLRDPEMIGEDEGPAIALAAALILIAALVVRAVQDWRAGHPRLPMALSVAATLVIAGDLLAVYADTSSDEEDPAYLPILLVLLVVAHMPPDRFSLLTAFQLVVITGLVHNVALVETGLGFVLVLFAAAGCAGGAAYLSGLAGRGATRPG</sequence>
<dbReference type="Proteomes" id="UP000605361">
    <property type="component" value="Unassembled WGS sequence"/>
</dbReference>
<dbReference type="EMBL" id="JADOGI010000244">
    <property type="protein sequence ID" value="MBF8192947.1"/>
    <property type="molecule type" value="Genomic_DNA"/>
</dbReference>
<feature type="transmembrane region" description="Helical" evidence="1">
    <location>
        <begin position="182"/>
        <end position="199"/>
    </location>
</feature>
<evidence type="ECO:0000313" key="3">
    <source>
        <dbReference type="Proteomes" id="UP000605361"/>
    </source>
</evidence>
<name>A0A931AQ77_9ACTN</name>
<feature type="transmembrane region" description="Helical" evidence="1">
    <location>
        <begin position="61"/>
        <end position="81"/>
    </location>
</feature>
<accession>A0A931AQ77</accession>
<dbReference type="AlphaFoldDB" id="A0A931AQ77"/>
<feature type="transmembrane region" description="Helical" evidence="1">
    <location>
        <begin position="151"/>
        <end position="170"/>
    </location>
</feature>
<reference evidence="2" key="1">
    <citation type="submission" date="2020-11" db="EMBL/GenBank/DDBJ databases">
        <title>Whole-genome analyses of Nonomuraea sp. K274.</title>
        <authorList>
            <person name="Veyisoglu A."/>
        </authorList>
    </citation>
    <scope>NUCLEOTIDE SEQUENCE</scope>
    <source>
        <strain evidence="2">K274</strain>
    </source>
</reference>
<evidence type="ECO:0000313" key="2">
    <source>
        <dbReference type="EMBL" id="MBF8192947.1"/>
    </source>
</evidence>
<evidence type="ECO:0000256" key="1">
    <source>
        <dbReference type="SAM" id="Phobius"/>
    </source>
</evidence>
<keyword evidence="1" id="KW-1133">Transmembrane helix</keyword>
<gene>
    <name evidence="2" type="ORF">ITP53_46185</name>
</gene>
<feature type="transmembrane region" description="Helical" evidence="1">
    <location>
        <begin position="232"/>
        <end position="249"/>
    </location>
</feature>
<dbReference type="RefSeq" id="WP_207757385.1">
    <property type="nucleotide sequence ID" value="NZ_JADOGI010000244.1"/>
</dbReference>
<protein>
    <recommendedName>
        <fullName evidence="4">DUF2339 domain-containing protein</fullName>
    </recommendedName>
</protein>
<feature type="non-terminal residue" evidence="2">
    <location>
        <position position="1"/>
    </location>
</feature>
<feature type="transmembrane region" description="Helical" evidence="1">
    <location>
        <begin position="32"/>
        <end position="54"/>
    </location>
</feature>
<organism evidence="2 3">
    <name type="scientific">Nonomuraea cypriaca</name>
    <dbReference type="NCBI Taxonomy" id="1187855"/>
    <lineage>
        <taxon>Bacteria</taxon>
        <taxon>Bacillati</taxon>
        <taxon>Actinomycetota</taxon>
        <taxon>Actinomycetes</taxon>
        <taxon>Streptosporangiales</taxon>
        <taxon>Streptosporangiaceae</taxon>
        <taxon>Nonomuraea</taxon>
    </lineage>
</organism>
<keyword evidence="3" id="KW-1185">Reference proteome</keyword>
<proteinExistence type="predicted"/>
<comment type="caution">
    <text evidence="2">The sequence shown here is derived from an EMBL/GenBank/DDBJ whole genome shotgun (WGS) entry which is preliminary data.</text>
</comment>
<feature type="transmembrane region" description="Helical" evidence="1">
    <location>
        <begin position="93"/>
        <end position="114"/>
    </location>
</feature>
<feature type="transmembrane region" description="Helical" evidence="1">
    <location>
        <begin position="211"/>
        <end position="227"/>
    </location>
</feature>